<feature type="transmembrane region" description="Helical" evidence="8">
    <location>
        <begin position="587"/>
        <end position="607"/>
    </location>
</feature>
<dbReference type="PANTHER" id="PTHR42682:SF3">
    <property type="entry name" value="FORMATE HYDROGENLYASE SUBUNIT 3-RELATED"/>
    <property type="match status" value="1"/>
</dbReference>
<dbReference type="PANTHER" id="PTHR42682">
    <property type="entry name" value="HYDROGENASE-4 COMPONENT F"/>
    <property type="match status" value="1"/>
</dbReference>
<protein>
    <submittedName>
        <fullName evidence="10">Hydrogenase 4 subunit B</fullName>
    </submittedName>
</protein>
<feature type="domain" description="NADH:quinone oxidoreductase/Mrp antiporter transmembrane" evidence="9">
    <location>
        <begin position="186"/>
        <end position="471"/>
    </location>
</feature>
<keyword evidence="5" id="KW-0560">Oxidoreductase</keyword>
<evidence type="ECO:0000313" key="10">
    <source>
        <dbReference type="EMBL" id="NYZ18957.1"/>
    </source>
</evidence>
<dbReference type="NCBIfam" id="NF005086">
    <property type="entry name" value="PRK06521.1"/>
    <property type="match status" value="1"/>
</dbReference>
<evidence type="ECO:0000256" key="8">
    <source>
        <dbReference type="SAM" id="Phobius"/>
    </source>
</evidence>
<keyword evidence="2" id="KW-1003">Cell membrane</keyword>
<reference evidence="10 11" key="1">
    <citation type="submission" date="2020-05" db="EMBL/GenBank/DDBJ databases">
        <title>Azospirillum oleiclasticum sp. nov, a nitrogen-fixing and heavy crude oil-emulsifying bacterium isolated from the crude oil of Yumen Oilfield.</title>
        <authorList>
            <person name="Wu D."/>
            <person name="Cai M."/>
            <person name="Zhang X."/>
        </authorList>
    </citation>
    <scope>NUCLEOTIDE SEQUENCE [LARGE SCALE GENOMIC DNA]</scope>
    <source>
        <strain evidence="10 11">ROY-1-1-2</strain>
    </source>
</reference>
<feature type="transmembrane region" description="Helical" evidence="8">
    <location>
        <begin position="527"/>
        <end position="545"/>
    </location>
</feature>
<dbReference type="Proteomes" id="UP000584642">
    <property type="component" value="Unassembled WGS sequence"/>
</dbReference>
<feature type="transmembrane region" description="Helical" evidence="8">
    <location>
        <begin position="385"/>
        <end position="409"/>
    </location>
</feature>
<feature type="transmembrane region" description="Helical" evidence="8">
    <location>
        <begin position="327"/>
        <end position="350"/>
    </location>
</feature>
<evidence type="ECO:0000256" key="1">
    <source>
        <dbReference type="ARBA" id="ARBA00004651"/>
    </source>
</evidence>
<evidence type="ECO:0000256" key="2">
    <source>
        <dbReference type="ARBA" id="ARBA00022475"/>
    </source>
</evidence>
<gene>
    <name evidence="10" type="primary">hyfB</name>
    <name evidence="10" type="ORF">HND93_04475</name>
</gene>
<feature type="transmembrane region" description="Helical" evidence="8">
    <location>
        <begin position="55"/>
        <end position="76"/>
    </location>
</feature>
<evidence type="ECO:0000256" key="4">
    <source>
        <dbReference type="ARBA" id="ARBA00022989"/>
    </source>
</evidence>
<dbReference type="Pfam" id="PF00361">
    <property type="entry name" value="Proton_antipo_M"/>
    <property type="match status" value="1"/>
</dbReference>
<keyword evidence="3 7" id="KW-0812">Transmembrane</keyword>
<feature type="transmembrane region" description="Helical" evidence="8">
    <location>
        <begin position="357"/>
        <end position="379"/>
    </location>
</feature>
<feature type="transmembrane region" description="Helical" evidence="8">
    <location>
        <begin position="189"/>
        <end position="210"/>
    </location>
</feature>
<feature type="transmembrane region" description="Helical" evidence="8">
    <location>
        <begin position="711"/>
        <end position="729"/>
    </location>
</feature>
<keyword evidence="4 8" id="KW-1133">Transmembrane helix</keyword>
<organism evidence="10 11">
    <name type="scientific">Azospirillum oleiclasticum</name>
    <dbReference type="NCBI Taxonomy" id="2735135"/>
    <lineage>
        <taxon>Bacteria</taxon>
        <taxon>Pseudomonadati</taxon>
        <taxon>Pseudomonadota</taxon>
        <taxon>Alphaproteobacteria</taxon>
        <taxon>Rhodospirillales</taxon>
        <taxon>Azospirillaceae</taxon>
        <taxon>Azospirillum</taxon>
    </lineage>
</organism>
<keyword evidence="6 8" id="KW-0472">Membrane</keyword>
<dbReference type="InterPro" id="IPR052175">
    <property type="entry name" value="ComplexI-like_HydComp"/>
</dbReference>
<evidence type="ECO:0000259" key="9">
    <source>
        <dbReference type="Pfam" id="PF00361"/>
    </source>
</evidence>
<evidence type="ECO:0000256" key="7">
    <source>
        <dbReference type="RuleBase" id="RU000320"/>
    </source>
</evidence>
<comment type="subcellular location">
    <subcellularLocation>
        <location evidence="1">Cell membrane</location>
        <topology evidence="1">Multi-pass membrane protein</topology>
    </subcellularLocation>
    <subcellularLocation>
        <location evidence="7">Membrane</location>
        <topology evidence="7">Multi-pass membrane protein</topology>
    </subcellularLocation>
</comment>
<evidence type="ECO:0000256" key="6">
    <source>
        <dbReference type="ARBA" id="ARBA00023136"/>
    </source>
</evidence>
<sequence length="731" mass="77887">MSPATWLRFLPIKLGGPAHRRPGRSVFGDRCFRLRSRFETPLLGARFSRLGHNPLGIVLSAIAMFLVAAAAGVALRRLSHAPLLVYGVTGAVCSLLVLWAVLRLAGGAGVEQAVLPLGLPWMAAHLRVDALSAVFLLVVNLAGATACLFGWGYDRAHAAHGHGGDQGPVLPVFPLFLAGMNLVPVADDAFVFLVSWEFMSLASWLLVLATHREEETPRAARLYLIMASFGTVCLLLVFGLLAGAHGDYSFDAIRAQPPAPWAAGLAVVLVMVGAGSKAGLVPLHVWLPLAHPAAPSHVSALMSGVMTKIAVYAMIRVLFDLVGEPAWWWGGLLLAAGALTAVMGVLYALMQDDLKRLLAYSTVENIGAIVIALGLALVFKAGHTPVIAALALSAALLHVINHSLFKSLLFYGAGAVLSATGTRDLNRLGGLIHAMPTTAFLVLVGCTAIAALPPLNGFVGEWLLFQAILNAPALPEWELKIGIAVVGAALALSTALAGACFVRLFGTAFLGRPRSPEAAGAHDVGSAMRLGMTVPAVLCVLIGVLPTPLLRLFEPAIRLMVEAGPFDDRAYQPWFWLAPTSAIGNSYNGLVMLVVIAGLGIVLVAGIHRWASARVRRSIPWGCGFTDPDPAALSQYSASSFAQPIRRAFGTTVFAARDLVEMPEPGDTRPARLTVSWRDPAWEWVFVPVVRSVERLADWLNGLQFLTIRRYLMLMFFALVTLLAIVAVVQR</sequence>
<dbReference type="InterPro" id="IPR001750">
    <property type="entry name" value="ND/Mrp_TM"/>
</dbReference>
<feature type="transmembrane region" description="Helical" evidence="8">
    <location>
        <begin position="222"/>
        <end position="241"/>
    </location>
</feature>
<evidence type="ECO:0000256" key="3">
    <source>
        <dbReference type="ARBA" id="ARBA00022692"/>
    </source>
</evidence>
<feature type="transmembrane region" description="Helical" evidence="8">
    <location>
        <begin position="430"/>
        <end position="452"/>
    </location>
</feature>
<proteinExistence type="predicted"/>
<dbReference type="PRINTS" id="PR01437">
    <property type="entry name" value="NUOXDRDTASE4"/>
</dbReference>
<comment type="caution">
    <text evidence="10">The sequence shown here is derived from an EMBL/GenBank/DDBJ whole genome shotgun (WGS) entry which is preliminary data.</text>
</comment>
<feature type="transmembrane region" description="Helical" evidence="8">
    <location>
        <begin position="298"/>
        <end position="315"/>
    </location>
</feature>
<dbReference type="InterPro" id="IPR003918">
    <property type="entry name" value="NADH_UbQ_OxRdtase"/>
</dbReference>
<feature type="transmembrane region" description="Helical" evidence="8">
    <location>
        <begin position="481"/>
        <end position="506"/>
    </location>
</feature>
<evidence type="ECO:0000256" key="5">
    <source>
        <dbReference type="ARBA" id="ARBA00023002"/>
    </source>
</evidence>
<evidence type="ECO:0000313" key="11">
    <source>
        <dbReference type="Proteomes" id="UP000584642"/>
    </source>
</evidence>
<feature type="transmembrane region" description="Helical" evidence="8">
    <location>
        <begin position="261"/>
        <end position="286"/>
    </location>
</feature>
<name>A0ABX2T4D7_9PROT</name>
<feature type="transmembrane region" description="Helical" evidence="8">
    <location>
        <begin position="83"/>
        <end position="110"/>
    </location>
</feature>
<keyword evidence="11" id="KW-1185">Reference proteome</keyword>
<dbReference type="EMBL" id="JABFDB010000001">
    <property type="protein sequence ID" value="NYZ18957.1"/>
    <property type="molecule type" value="Genomic_DNA"/>
</dbReference>
<accession>A0ABX2T4D7</accession>
<feature type="transmembrane region" description="Helical" evidence="8">
    <location>
        <begin position="130"/>
        <end position="153"/>
    </location>
</feature>